<evidence type="ECO:0000313" key="6">
    <source>
        <dbReference type="Proteomes" id="UP000245876"/>
    </source>
</evidence>
<proteinExistence type="predicted"/>
<feature type="compositionally biased region" description="Polar residues" evidence="2">
    <location>
        <begin position="79"/>
        <end position="94"/>
    </location>
</feature>
<evidence type="ECO:0000256" key="3">
    <source>
        <dbReference type="SAM" id="Phobius"/>
    </source>
</evidence>
<name>A0A2U2MZE5_9BIFI</name>
<feature type="compositionally biased region" description="Basic and acidic residues" evidence="2">
    <location>
        <begin position="53"/>
        <end position="65"/>
    </location>
</feature>
<feature type="region of interest" description="Disordered" evidence="2">
    <location>
        <begin position="53"/>
        <end position="132"/>
    </location>
</feature>
<feature type="transmembrane region" description="Helical" evidence="3">
    <location>
        <begin position="138"/>
        <end position="157"/>
    </location>
</feature>
<keyword evidence="1" id="KW-0732">Signal</keyword>
<keyword evidence="3" id="KW-1133">Transmembrane helix</keyword>
<feature type="domain" description="DUF5067" evidence="4">
    <location>
        <begin position="378"/>
        <end position="477"/>
    </location>
</feature>
<evidence type="ECO:0000259" key="4">
    <source>
        <dbReference type="Pfam" id="PF16729"/>
    </source>
</evidence>
<keyword evidence="3" id="KW-0472">Membrane</keyword>
<dbReference type="EMBL" id="QFFM01000040">
    <property type="protein sequence ID" value="PWG62177.1"/>
    <property type="molecule type" value="Genomic_DNA"/>
</dbReference>
<organism evidence="5 6">
    <name type="scientific">Bifidobacterium callitrichidarum</name>
    <dbReference type="NCBI Taxonomy" id="2052941"/>
    <lineage>
        <taxon>Bacteria</taxon>
        <taxon>Bacillati</taxon>
        <taxon>Actinomycetota</taxon>
        <taxon>Actinomycetes</taxon>
        <taxon>Bifidobacteriales</taxon>
        <taxon>Bifidobacteriaceae</taxon>
        <taxon>Bifidobacterium</taxon>
    </lineage>
</organism>
<protein>
    <recommendedName>
        <fullName evidence="4">DUF5067 domain-containing protein</fullName>
    </recommendedName>
</protein>
<dbReference type="AlphaFoldDB" id="A0A2U2MZE5"/>
<dbReference type="Proteomes" id="UP000245876">
    <property type="component" value="Unassembled WGS sequence"/>
</dbReference>
<feature type="region of interest" description="Disordered" evidence="2">
    <location>
        <begin position="1"/>
        <end position="36"/>
    </location>
</feature>
<feature type="domain" description="DUF5067" evidence="4">
    <location>
        <begin position="219"/>
        <end position="320"/>
    </location>
</feature>
<evidence type="ECO:0000256" key="2">
    <source>
        <dbReference type="SAM" id="MobiDB-lite"/>
    </source>
</evidence>
<evidence type="ECO:0000256" key="1">
    <source>
        <dbReference type="ARBA" id="ARBA00022729"/>
    </source>
</evidence>
<comment type="caution">
    <text evidence="5">The sequence shown here is derived from an EMBL/GenBank/DDBJ whole genome shotgun (WGS) entry which is preliminary data.</text>
</comment>
<feature type="region of interest" description="Disordered" evidence="2">
    <location>
        <begin position="349"/>
        <end position="370"/>
    </location>
</feature>
<dbReference type="Gene3D" id="2.60.40.1240">
    <property type="match status" value="2"/>
</dbReference>
<reference evidence="5 6" key="1">
    <citation type="journal article" date="2018" name="Int. J. Syst. Evol. Microbiol.">
        <title>Bifidobacterium callitrichidarum sp. nov. from the faeces of the emperor tamarin (Saguinus imperator).</title>
        <authorList>
            <person name="Modesto M."/>
            <person name="Michelini S."/>
            <person name="Sansosti M.C."/>
            <person name="De Filippo C."/>
            <person name="Cavalieri D."/>
            <person name="Qvirist L."/>
            <person name="Andlid T."/>
            <person name="Spiezio C."/>
            <person name="Sandri C."/>
            <person name="Pascarelli S."/>
            <person name="Sgorbati B."/>
            <person name="Mattarelli P."/>
        </authorList>
    </citation>
    <scope>NUCLEOTIDE SEQUENCE [LARGE SCALE GENOMIC DNA]</scope>
    <source>
        <strain evidence="5 6">TRI 5</strain>
    </source>
</reference>
<feature type="compositionally biased region" description="Low complexity" evidence="2">
    <location>
        <begin position="177"/>
        <end position="190"/>
    </location>
</feature>
<sequence length="493" mass="53449">MGAVPRRTAPRRLRMGSFRHDDDYVSPFEDGLPSYIDPSERAEYLSEIVETKQQMRDLAEQRAKEWASASRKPAKNGPTAASRNGRSGSTPAKRSTSRHGGSGRTANAKAESARSSFRKPNPVVARQNAKQPRKKRRGFVWAVIVCAVVWGLAGPLFDSGSDWFTSFGRSWHSLVADDGNGTDNGTITDDGSGDGTTGGAASTPSTVEHTGDVLDASGNSKGKMTIDGAKSGPTDYYGRSTVIVSYEWTNTSDKALTFDALAWPEVYQNGLQLGQITFSRDRDVPGYDADSMQTDVAPGESLTTTLAYSLRDKTAPIYVQSDRDARYNLSPLVVSGFTPNGDGTWTQVESDSLPAPPQATDGDRKGMTTIGSDKYDTMTLRLAGIRRGPTTDFDDEPTAIVSIDWINESNVSESLSGYGKVEIKQHGVKLENAYYMDPPDGFVDNAYMLNVRPGLKTTVDYAVVLRDETSPITVTFTPYDEKSSPLTATFTLG</sequence>
<evidence type="ECO:0000313" key="5">
    <source>
        <dbReference type="EMBL" id="PWG62177.1"/>
    </source>
</evidence>
<keyword evidence="3" id="KW-0812">Transmembrane</keyword>
<keyword evidence="6" id="KW-1185">Reference proteome</keyword>
<gene>
    <name evidence="5" type="ORF">DF196_12610</name>
</gene>
<feature type="region of interest" description="Disordered" evidence="2">
    <location>
        <begin position="177"/>
        <end position="230"/>
    </location>
</feature>
<dbReference type="InterPro" id="IPR029050">
    <property type="entry name" value="Immunoprotect_excell_Ig-like"/>
</dbReference>
<dbReference type="Pfam" id="PF16729">
    <property type="entry name" value="DUF5067"/>
    <property type="match status" value="2"/>
</dbReference>
<dbReference type="InterPro" id="IPR031989">
    <property type="entry name" value="DUF5067"/>
</dbReference>
<accession>A0A2U2MZE5</accession>